<protein>
    <submittedName>
        <fullName evidence="2">VOC family protein</fullName>
    </submittedName>
</protein>
<dbReference type="InterPro" id="IPR041581">
    <property type="entry name" value="Glyoxalase_6"/>
</dbReference>
<dbReference type="AlphaFoldDB" id="A0A3M9MJS7"/>
<organism evidence="2 3">
    <name type="scientific">Flexivirga caeni</name>
    <dbReference type="NCBI Taxonomy" id="2294115"/>
    <lineage>
        <taxon>Bacteria</taxon>
        <taxon>Bacillati</taxon>
        <taxon>Actinomycetota</taxon>
        <taxon>Actinomycetes</taxon>
        <taxon>Micrococcales</taxon>
        <taxon>Dermacoccaceae</taxon>
        <taxon>Flexivirga</taxon>
    </lineage>
</organism>
<dbReference type="EMBL" id="RJJQ01000002">
    <property type="protein sequence ID" value="RNI24908.1"/>
    <property type="molecule type" value="Genomic_DNA"/>
</dbReference>
<accession>A0A3M9MJS7</accession>
<comment type="caution">
    <text evidence="2">The sequence shown here is derived from an EMBL/GenBank/DDBJ whole genome shotgun (WGS) entry which is preliminary data.</text>
</comment>
<dbReference type="CDD" id="cd06587">
    <property type="entry name" value="VOC"/>
    <property type="match status" value="1"/>
</dbReference>
<gene>
    <name evidence="2" type="ORF">EFY87_04300</name>
</gene>
<dbReference type="SUPFAM" id="SSF54593">
    <property type="entry name" value="Glyoxalase/Bleomycin resistance protein/Dihydroxybiphenyl dioxygenase"/>
    <property type="match status" value="1"/>
</dbReference>
<dbReference type="PANTHER" id="PTHR35908">
    <property type="entry name" value="HYPOTHETICAL FUSION PROTEIN"/>
    <property type="match status" value="1"/>
</dbReference>
<keyword evidence="3" id="KW-1185">Reference proteome</keyword>
<name>A0A3M9MJS7_9MICO</name>
<dbReference type="InterPro" id="IPR029068">
    <property type="entry name" value="Glyas_Bleomycin-R_OHBP_Dase"/>
</dbReference>
<dbReference type="InterPro" id="IPR037523">
    <property type="entry name" value="VOC_core"/>
</dbReference>
<feature type="domain" description="VOC" evidence="1">
    <location>
        <begin position="7"/>
        <end position="123"/>
    </location>
</feature>
<dbReference type="RefSeq" id="WP_123270196.1">
    <property type="nucleotide sequence ID" value="NZ_RJJQ01000002.1"/>
</dbReference>
<sequence>MTDRVAPLASISVDCPDPNALASFYCRLLGLTEAVAAPDRSVICLAGAGPMLTFMRVDDYVAPTWPDGKHPQQMHLDLAAEDLESEVAAAISLGAREAAFQPAPDVWRVMVDPAGHLFCLSTVRPE</sequence>
<dbReference type="PROSITE" id="PS51819">
    <property type="entry name" value="VOC"/>
    <property type="match status" value="1"/>
</dbReference>
<reference evidence="2 3" key="1">
    <citation type="submission" date="2018-11" db="EMBL/GenBank/DDBJ databases">
        <title>Draft genome of Simplicispira Flexivirga sp. BO-16.</title>
        <authorList>
            <person name="Im W.T."/>
        </authorList>
    </citation>
    <scope>NUCLEOTIDE SEQUENCE [LARGE SCALE GENOMIC DNA]</scope>
    <source>
        <strain evidence="2 3">BO-16</strain>
    </source>
</reference>
<dbReference type="Proteomes" id="UP000271678">
    <property type="component" value="Unassembled WGS sequence"/>
</dbReference>
<evidence type="ECO:0000313" key="2">
    <source>
        <dbReference type="EMBL" id="RNI24908.1"/>
    </source>
</evidence>
<dbReference type="PANTHER" id="PTHR35908:SF1">
    <property type="entry name" value="CONSERVED PROTEIN"/>
    <property type="match status" value="1"/>
</dbReference>
<dbReference type="Pfam" id="PF18029">
    <property type="entry name" value="Glyoxalase_6"/>
    <property type="match status" value="1"/>
</dbReference>
<dbReference type="Gene3D" id="3.10.180.10">
    <property type="entry name" value="2,3-Dihydroxybiphenyl 1,2-Dioxygenase, domain 1"/>
    <property type="match status" value="1"/>
</dbReference>
<evidence type="ECO:0000259" key="1">
    <source>
        <dbReference type="PROSITE" id="PS51819"/>
    </source>
</evidence>
<evidence type="ECO:0000313" key="3">
    <source>
        <dbReference type="Proteomes" id="UP000271678"/>
    </source>
</evidence>
<proteinExistence type="predicted"/>
<dbReference type="OrthoDB" id="1645442at2"/>